<keyword evidence="1" id="KW-1133">Transmembrane helix</keyword>
<keyword evidence="1" id="KW-0812">Transmembrane</keyword>
<proteinExistence type="predicted"/>
<dbReference type="Proteomes" id="UP000316095">
    <property type="component" value="Unassembled WGS sequence"/>
</dbReference>
<feature type="transmembrane region" description="Helical" evidence="1">
    <location>
        <begin position="90"/>
        <end position="113"/>
    </location>
</feature>
<feature type="transmembrane region" description="Helical" evidence="1">
    <location>
        <begin position="119"/>
        <end position="137"/>
    </location>
</feature>
<feature type="transmembrane region" description="Helical" evidence="1">
    <location>
        <begin position="12"/>
        <end position="35"/>
    </location>
</feature>
<evidence type="ECO:0000256" key="1">
    <source>
        <dbReference type="SAM" id="Phobius"/>
    </source>
</evidence>
<accession>A0A5C5XPG2</accession>
<keyword evidence="1" id="KW-0472">Membrane</keyword>
<dbReference type="AlphaFoldDB" id="A0A5C5XPG2"/>
<sequence>MDQQSPAMIQQKLIILIIALALTGGVVIATGFFFVMGNLNNPQEDSVLTAIFLGITAVMVLTSFVVPPIIVKTKESEAKAKQQKLSEQEYLQIFQIKTIIAYALMEGPAFMNLAVAHRYSLPILGFLFLLMIARLPWPGRIDSWIRNRVELQEFENYQS</sequence>
<evidence type="ECO:0000313" key="3">
    <source>
        <dbReference type="Proteomes" id="UP000316095"/>
    </source>
</evidence>
<organism evidence="2 3">
    <name type="scientific">Rubinisphaera italica</name>
    <dbReference type="NCBI Taxonomy" id="2527969"/>
    <lineage>
        <taxon>Bacteria</taxon>
        <taxon>Pseudomonadati</taxon>
        <taxon>Planctomycetota</taxon>
        <taxon>Planctomycetia</taxon>
        <taxon>Planctomycetales</taxon>
        <taxon>Planctomycetaceae</taxon>
        <taxon>Rubinisphaera</taxon>
    </lineage>
</organism>
<protein>
    <submittedName>
        <fullName evidence="2">Uncharacterized protein</fullName>
    </submittedName>
</protein>
<keyword evidence="3" id="KW-1185">Reference proteome</keyword>
<name>A0A5C5XPG2_9PLAN</name>
<evidence type="ECO:0000313" key="2">
    <source>
        <dbReference type="EMBL" id="TWT63945.1"/>
    </source>
</evidence>
<dbReference type="EMBL" id="SJPG01000001">
    <property type="protein sequence ID" value="TWT63945.1"/>
    <property type="molecule type" value="Genomic_DNA"/>
</dbReference>
<reference evidence="2 3" key="1">
    <citation type="submission" date="2019-02" db="EMBL/GenBank/DDBJ databases">
        <title>Deep-cultivation of Planctomycetes and their phenomic and genomic characterization uncovers novel biology.</title>
        <authorList>
            <person name="Wiegand S."/>
            <person name="Jogler M."/>
            <person name="Boedeker C."/>
            <person name="Pinto D."/>
            <person name="Vollmers J."/>
            <person name="Rivas-Marin E."/>
            <person name="Kohn T."/>
            <person name="Peeters S.H."/>
            <person name="Heuer A."/>
            <person name="Rast P."/>
            <person name="Oberbeckmann S."/>
            <person name="Bunk B."/>
            <person name="Jeske O."/>
            <person name="Meyerdierks A."/>
            <person name="Storesund J.E."/>
            <person name="Kallscheuer N."/>
            <person name="Luecker S."/>
            <person name="Lage O.M."/>
            <person name="Pohl T."/>
            <person name="Merkel B.J."/>
            <person name="Hornburger P."/>
            <person name="Mueller R.-W."/>
            <person name="Bruemmer F."/>
            <person name="Labrenz M."/>
            <person name="Spormann A.M."/>
            <person name="Op Den Camp H."/>
            <person name="Overmann J."/>
            <person name="Amann R."/>
            <person name="Jetten M.S.M."/>
            <person name="Mascher T."/>
            <person name="Medema M.H."/>
            <person name="Devos D.P."/>
            <person name="Kaster A.-K."/>
            <person name="Ovreas L."/>
            <person name="Rohde M."/>
            <person name="Galperin M.Y."/>
            <person name="Jogler C."/>
        </authorList>
    </citation>
    <scope>NUCLEOTIDE SEQUENCE [LARGE SCALE GENOMIC DNA]</scope>
    <source>
        <strain evidence="2 3">Pan54</strain>
    </source>
</reference>
<gene>
    <name evidence="2" type="ORF">Pan54_47050</name>
</gene>
<comment type="caution">
    <text evidence="2">The sequence shown here is derived from an EMBL/GenBank/DDBJ whole genome shotgun (WGS) entry which is preliminary data.</text>
</comment>
<feature type="transmembrane region" description="Helical" evidence="1">
    <location>
        <begin position="47"/>
        <end position="70"/>
    </location>
</feature>